<evidence type="ECO:0000313" key="2">
    <source>
        <dbReference type="Proteomes" id="UP000780690"/>
    </source>
</evidence>
<protein>
    <recommendedName>
        <fullName evidence="3">MarR family transcriptional regulator</fullName>
    </recommendedName>
</protein>
<dbReference type="EMBL" id="VWXD01000001">
    <property type="protein sequence ID" value="NIE98843.1"/>
    <property type="molecule type" value="Genomic_DNA"/>
</dbReference>
<keyword evidence="2" id="KW-1185">Reference proteome</keyword>
<reference evidence="1 2" key="1">
    <citation type="journal article" date="2019" name="bioRxiv">
        <title>Bacteria contribute to plant secondary compound degradation in a generalist herbivore system.</title>
        <authorList>
            <person name="Francoeur C.B."/>
            <person name="Khadempour L."/>
            <person name="Moreira-Soto R.D."/>
            <person name="Gotting K."/>
            <person name="Book A.J."/>
            <person name="Pinto-Tomas A.A."/>
            <person name="Keefover-Ring K."/>
            <person name="Currie C.R."/>
        </authorList>
    </citation>
    <scope>NUCLEOTIDE SEQUENCE [LARGE SCALE GENOMIC DNA]</scope>
    <source>
        <strain evidence="1 2">Acro-805</strain>
    </source>
</reference>
<evidence type="ECO:0008006" key="3">
    <source>
        <dbReference type="Google" id="ProtNLM"/>
    </source>
</evidence>
<organism evidence="1 2">
    <name type="scientific">Candidatus Pantoea formicae</name>
    <dbReference type="NCBI Taxonomy" id="2608355"/>
    <lineage>
        <taxon>Bacteria</taxon>
        <taxon>Pseudomonadati</taxon>
        <taxon>Pseudomonadota</taxon>
        <taxon>Gammaproteobacteria</taxon>
        <taxon>Enterobacterales</taxon>
        <taxon>Erwiniaceae</taxon>
        <taxon>Pantoea</taxon>
    </lineage>
</organism>
<accession>A0ABX0QSG3</accession>
<name>A0ABX0QSG3_9GAMM</name>
<gene>
    <name evidence="1" type="ORF">F3J38_01965</name>
</gene>
<sequence>MEKIVQEIQNYVEEVLGLKASAPKFIDLQVPFFIKDTYELLHMQLRLSEKHTYDLVLIIQKEDEYPGIVSLSKHLKQIHKITREPLVYVNNALSAADRKSLINNNVNFIKPYSQLFIPELALDLRENYRQKRSSIEVENLFPATQAVMIACFNRGWSTKEVYTSSQLVQGLVYSRVTISKVIDQLINIGVLFRGDKARTYFFNEPEKLVFEKITPLLKSPIKREVFINARLDIGKGIFFSGETALAQYSMLAEPAKPIYGLTQEDFATLVREGEVWETESIDEIKATVELWTYPNPIVGAEVADPISLFVSLRDHNDERIQIALDEMMGEIPWLK</sequence>
<dbReference type="Proteomes" id="UP000780690">
    <property type="component" value="Unassembled WGS sequence"/>
</dbReference>
<evidence type="ECO:0000313" key="1">
    <source>
        <dbReference type="EMBL" id="NIE98843.1"/>
    </source>
</evidence>
<proteinExistence type="predicted"/>
<dbReference type="RefSeq" id="WP_167134613.1">
    <property type="nucleotide sequence ID" value="NZ_VWXD01000001.1"/>
</dbReference>
<comment type="caution">
    <text evidence="1">The sequence shown here is derived from an EMBL/GenBank/DDBJ whole genome shotgun (WGS) entry which is preliminary data.</text>
</comment>